<feature type="domain" description="MULE transposase" evidence="3">
    <location>
        <begin position="128"/>
        <end position="222"/>
    </location>
</feature>
<evidence type="ECO:0000259" key="2">
    <source>
        <dbReference type="Pfam" id="PF03101"/>
    </source>
</evidence>
<feature type="region of interest" description="Disordered" evidence="1">
    <location>
        <begin position="264"/>
        <end position="303"/>
    </location>
</feature>
<organism evidence="4 5">
    <name type="scientific">Chenopodium quinoa</name>
    <name type="common">Quinoa</name>
    <dbReference type="NCBI Taxonomy" id="63459"/>
    <lineage>
        <taxon>Eukaryota</taxon>
        <taxon>Viridiplantae</taxon>
        <taxon>Streptophyta</taxon>
        <taxon>Embryophyta</taxon>
        <taxon>Tracheophyta</taxon>
        <taxon>Spermatophyta</taxon>
        <taxon>Magnoliopsida</taxon>
        <taxon>eudicotyledons</taxon>
        <taxon>Gunneridae</taxon>
        <taxon>Pentapetalae</taxon>
        <taxon>Caryophyllales</taxon>
        <taxon>Chenopodiaceae</taxon>
        <taxon>Chenopodioideae</taxon>
        <taxon>Atripliceae</taxon>
        <taxon>Chenopodium</taxon>
    </lineage>
</organism>
<evidence type="ECO:0000259" key="3">
    <source>
        <dbReference type="Pfam" id="PF10551"/>
    </source>
</evidence>
<dbReference type="Gramene" id="AUR62036643-RA">
    <property type="protein sequence ID" value="AUR62036643-RA:cds"/>
    <property type="gene ID" value="AUR62036643"/>
</dbReference>
<dbReference type="EnsemblPlants" id="AUR62036643-RA">
    <property type="protein sequence ID" value="AUR62036643-RA:cds"/>
    <property type="gene ID" value="AUR62036643"/>
</dbReference>
<reference evidence="4" key="2">
    <citation type="submission" date="2021-03" db="UniProtKB">
        <authorList>
            <consortium name="EnsemblPlants"/>
        </authorList>
    </citation>
    <scope>IDENTIFICATION</scope>
</reference>
<dbReference type="PANTHER" id="PTHR47718:SF15">
    <property type="entry name" value="PROTEIN FAR1-RELATED SEQUENCE 5-LIKE"/>
    <property type="match status" value="1"/>
</dbReference>
<proteinExistence type="predicted"/>
<feature type="compositionally biased region" description="Basic and acidic residues" evidence="1">
    <location>
        <begin position="264"/>
        <end position="290"/>
    </location>
</feature>
<dbReference type="InterPro" id="IPR018289">
    <property type="entry name" value="MULE_transposase_dom"/>
</dbReference>
<dbReference type="PANTHER" id="PTHR47718">
    <property type="entry name" value="OS01G0519700 PROTEIN"/>
    <property type="match status" value="1"/>
</dbReference>
<protein>
    <recommendedName>
        <fullName evidence="6">Protein FAR1-RELATED SEQUENCE</fullName>
    </recommendedName>
</protein>
<reference evidence="4" key="1">
    <citation type="journal article" date="2017" name="Nature">
        <title>The genome of Chenopodium quinoa.</title>
        <authorList>
            <person name="Jarvis D.E."/>
            <person name="Ho Y.S."/>
            <person name="Lightfoot D.J."/>
            <person name="Schmoeckel S.M."/>
            <person name="Li B."/>
            <person name="Borm T.J.A."/>
            <person name="Ohyanagi H."/>
            <person name="Mineta K."/>
            <person name="Michell C.T."/>
            <person name="Saber N."/>
            <person name="Kharbatia N.M."/>
            <person name="Rupper R.R."/>
            <person name="Sharp A.R."/>
            <person name="Dally N."/>
            <person name="Boughton B.A."/>
            <person name="Woo Y.H."/>
            <person name="Gao G."/>
            <person name="Schijlen E.G.W.M."/>
            <person name="Guo X."/>
            <person name="Momin A.A."/>
            <person name="Negrao S."/>
            <person name="Al-Babili S."/>
            <person name="Gehring C."/>
            <person name="Roessner U."/>
            <person name="Jung C."/>
            <person name="Murphy K."/>
            <person name="Arold S.T."/>
            <person name="Gojobori T."/>
            <person name="van der Linden C.G."/>
            <person name="van Loo E.N."/>
            <person name="Jellen E.N."/>
            <person name="Maughan P.J."/>
            <person name="Tester M."/>
        </authorList>
    </citation>
    <scope>NUCLEOTIDE SEQUENCE [LARGE SCALE GENOMIC DNA]</scope>
    <source>
        <strain evidence="4">cv. PI 614886</strain>
    </source>
</reference>
<feature type="domain" description="FAR1" evidence="2">
    <location>
        <begin position="35"/>
        <end position="90"/>
    </location>
</feature>
<evidence type="ECO:0000313" key="5">
    <source>
        <dbReference type="Proteomes" id="UP000596660"/>
    </source>
</evidence>
<dbReference type="InterPro" id="IPR004330">
    <property type="entry name" value="FAR1_DNA_bnd_dom"/>
</dbReference>
<keyword evidence="5" id="KW-1185">Reference proteome</keyword>
<feature type="region of interest" description="Disordered" evidence="1">
    <location>
        <begin position="1"/>
        <end position="25"/>
    </location>
</feature>
<accession>A0A803MWR3</accession>
<sequence length="394" mass="45274">MKNPEVIQDSDDGDEIDNVSDTDDDDILDSFADIEGFRETKHFKRPDRKRKERSITRCGCKAFISFKWDHRDDSWYVKEFVAEHNGHDLVPMNQVYFERYTRDDYDGIEKMFWCDGICQADYKAFGSVIAFDTTYKVNAYNKPFVVIVGVNHHKKTVPLGVTLIANEKIDTYIWVLRQLLEAGGNVAPYTVVTDGDKSMATAIEEVFPHAHHRLCLWHLMRNIKGHTNRRFCSGIMKCVDGARTPSEFEQAWEDLMKEYDEVRDKRQISKNDPGNREGEENPKEKDIIREQKKRKGRGKPKQNVKTTVNVNVDTMVHDIGQSVHDITNQGTHCQAGSQGAALPVVKRGSFIDLLIKFMPRTYNVGDAATATDSYEVSKFEKVPTIFDWDPNTDY</sequence>
<feature type="compositionally biased region" description="Basic residues" evidence="1">
    <location>
        <begin position="291"/>
        <end position="302"/>
    </location>
</feature>
<dbReference type="Pfam" id="PF03101">
    <property type="entry name" value="FAR1"/>
    <property type="match status" value="1"/>
</dbReference>
<dbReference type="Pfam" id="PF10551">
    <property type="entry name" value="MULE"/>
    <property type="match status" value="1"/>
</dbReference>
<evidence type="ECO:0008006" key="6">
    <source>
        <dbReference type="Google" id="ProtNLM"/>
    </source>
</evidence>
<dbReference type="AlphaFoldDB" id="A0A803MWR3"/>
<dbReference type="Proteomes" id="UP000596660">
    <property type="component" value="Unplaced"/>
</dbReference>
<name>A0A803MWR3_CHEQI</name>
<feature type="compositionally biased region" description="Acidic residues" evidence="1">
    <location>
        <begin position="8"/>
        <end position="25"/>
    </location>
</feature>
<evidence type="ECO:0000313" key="4">
    <source>
        <dbReference type="EnsemblPlants" id="AUR62036643-RA:cds"/>
    </source>
</evidence>
<evidence type="ECO:0000256" key="1">
    <source>
        <dbReference type="SAM" id="MobiDB-lite"/>
    </source>
</evidence>